<dbReference type="OMA" id="TTHRNKF"/>
<feature type="region of interest" description="Disordered" evidence="1">
    <location>
        <begin position="543"/>
        <end position="615"/>
    </location>
</feature>
<evidence type="ECO:0000313" key="4">
    <source>
        <dbReference type="Proteomes" id="UP000433876"/>
    </source>
</evidence>
<feature type="compositionally biased region" description="Polar residues" evidence="1">
    <location>
        <begin position="126"/>
        <end position="135"/>
    </location>
</feature>
<dbReference type="Proteomes" id="UP000433876">
    <property type="component" value="Unassembled WGS sequence"/>
</dbReference>
<proteinExistence type="predicted"/>
<evidence type="ECO:0000256" key="1">
    <source>
        <dbReference type="SAM" id="MobiDB-lite"/>
    </source>
</evidence>
<evidence type="ECO:0000256" key="2">
    <source>
        <dbReference type="SAM" id="Phobius"/>
    </source>
</evidence>
<dbReference type="VEuPathDB" id="FungiDB:SMAC_03487"/>
<reference evidence="3 4" key="1">
    <citation type="submission" date="2017-07" db="EMBL/GenBank/DDBJ databases">
        <title>Genome sequence of the Sordaria macrospora wild type strain R19027.</title>
        <authorList>
            <person name="Nowrousian M."/>
            <person name="Teichert I."/>
            <person name="Kueck U."/>
        </authorList>
    </citation>
    <scope>NUCLEOTIDE SEQUENCE [LARGE SCALE GENOMIC DNA]</scope>
    <source>
        <strain evidence="3 4">R19027</strain>
        <tissue evidence="3">Mycelium</tissue>
    </source>
</reference>
<gene>
    <name evidence="3" type="ORF">SMACR_03487</name>
</gene>
<evidence type="ECO:0000313" key="3">
    <source>
        <dbReference type="EMBL" id="KAA8629217.1"/>
    </source>
</evidence>
<feature type="compositionally biased region" description="Basic and acidic residues" evidence="1">
    <location>
        <begin position="392"/>
        <end position="406"/>
    </location>
</feature>
<feature type="transmembrane region" description="Helical" evidence="2">
    <location>
        <begin position="201"/>
        <end position="222"/>
    </location>
</feature>
<keyword evidence="2" id="KW-0472">Membrane</keyword>
<organism evidence="3 4">
    <name type="scientific">Sordaria macrospora</name>
    <dbReference type="NCBI Taxonomy" id="5147"/>
    <lineage>
        <taxon>Eukaryota</taxon>
        <taxon>Fungi</taxon>
        <taxon>Dikarya</taxon>
        <taxon>Ascomycota</taxon>
        <taxon>Pezizomycotina</taxon>
        <taxon>Sordariomycetes</taxon>
        <taxon>Sordariomycetidae</taxon>
        <taxon>Sordariales</taxon>
        <taxon>Sordariaceae</taxon>
        <taxon>Sordaria</taxon>
    </lineage>
</organism>
<keyword evidence="2" id="KW-1133">Transmembrane helix</keyword>
<feature type="compositionally biased region" description="Low complexity" evidence="1">
    <location>
        <begin position="482"/>
        <end position="497"/>
    </location>
</feature>
<feature type="compositionally biased region" description="Low complexity" evidence="1">
    <location>
        <begin position="574"/>
        <end position="586"/>
    </location>
</feature>
<name>A0A8S8ZF27_SORMA</name>
<dbReference type="AlphaFoldDB" id="A0A8S8ZF27"/>
<protein>
    <submittedName>
        <fullName evidence="3">Uncharacterized protein</fullName>
    </submittedName>
</protein>
<feature type="region of interest" description="Disordered" evidence="1">
    <location>
        <begin position="392"/>
        <end position="513"/>
    </location>
</feature>
<feature type="region of interest" description="Disordered" evidence="1">
    <location>
        <begin position="300"/>
        <end position="321"/>
    </location>
</feature>
<feature type="region of interest" description="Disordered" evidence="1">
    <location>
        <begin position="60"/>
        <end position="135"/>
    </location>
</feature>
<accession>A0A8S8ZF27</accession>
<sequence length="643" mass="69291">MSSPNLPSGARSFIFTTTRGKRCTAILKVVQSSNVRTTTGRNPRLPVTTTTSTTAIEATTTTIEETSREENPVPINTSASPPPPLEDDLLPGLTSTTSTPATTSSIAITSTSSPLLLTSRPVTEESPASQETETSLGASIVKVTASEISPDDVVTTPLASTVANLQPSSDNNAAQTTETPSIIPTISSILSTNNNSEAAKVAGGVLSGLVVLSLVGLFFWLWRRRRLQKRRRTLLTPLGTGPGTNPDRNEKMPYIISRRSIGPTAMFAKAKTALGHNVKRIRERISQTFSEGSIRILSPSNRPQSQGLLSRHGRNPSLVPTNEVKGKGSVKASILSWWSRITSHMYTSKRHNDEVVRDRYPGTGNTSERKARLQYQPDFLTLIRMDNDDLGHEAQGQQRRDSDKVPKAQPLHLGNERDTPFRDPNTLRRKSAIPAPLAAGTGYSDGNNPFSDRVPRPPPTTTTYNRIEDRRHRRRRQSRGLSISTNANTTSMTANPSRQPSTHTTYRESIDSSFTTHRNKFRSDSFDLERPELLGHGVPQVIMGSQGTATTGGPRHPPSAHTRQESLGGGGGSSRYSSYLSGGVVSLDDDDDEWRDPGPDVGVGLTSSAAGNGGYGRVRGGSVSVSVSVGRGGGRKMSVGRAM</sequence>
<comment type="caution">
    <text evidence="3">The sequence shown here is derived from an EMBL/GenBank/DDBJ whole genome shotgun (WGS) entry which is preliminary data.</text>
</comment>
<dbReference type="EMBL" id="NMPR01000144">
    <property type="protein sequence ID" value="KAA8629217.1"/>
    <property type="molecule type" value="Genomic_DNA"/>
</dbReference>
<keyword evidence="2" id="KW-0812">Transmembrane</keyword>
<feature type="compositionally biased region" description="Low complexity" evidence="1">
    <location>
        <begin position="90"/>
        <end position="119"/>
    </location>
</feature>